<proteinExistence type="inferred from homology"/>
<dbReference type="InterPro" id="IPR040921">
    <property type="entry name" value="Peptidase_S66C"/>
</dbReference>
<feature type="domain" description="LD-carboxypeptidase C-terminal" evidence="7">
    <location>
        <begin position="168"/>
        <end position="274"/>
    </location>
</feature>
<evidence type="ECO:0000259" key="7">
    <source>
        <dbReference type="Pfam" id="PF17676"/>
    </source>
</evidence>
<keyword evidence="9" id="KW-1185">Reference proteome</keyword>
<name>A0A5B8LFR8_9SPHN</name>
<feature type="domain" description="LD-carboxypeptidase N-terminal" evidence="6">
    <location>
        <begin position="3"/>
        <end position="115"/>
    </location>
</feature>
<dbReference type="Gene3D" id="3.40.50.10740">
    <property type="entry name" value="Class I glutamine amidotransferase-like"/>
    <property type="match status" value="1"/>
</dbReference>
<keyword evidence="3" id="KW-0645">Protease</keyword>
<dbReference type="GO" id="GO:0006508">
    <property type="term" value="P:proteolysis"/>
    <property type="evidence" value="ECO:0007669"/>
    <property type="project" value="UniProtKB-KW"/>
</dbReference>
<dbReference type="RefSeq" id="WP_146569689.1">
    <property type="nucleotide sequence ID" value="NZ_CP042306.1"/>
</dbReference>
<dbReference type="PANTHER" id="PTHR30237:SF2">
    <property type="entry name" value="MUREIN TETRAPEPTIDE CARBOXYPEPTIDASE"/>
    <property type="match status" value="1"/>
</dbReference>
<comment type="similarity">
    <text evidence="1">Belongs to the peptidase S66 family.</text>
</comment>
<dbReference type="Pfam" id="PF17676">
    <property type="entry name" value="Peptidase_S66C"/>
    <property type="match status" value="1"/>
</dbReference>
<organism evidence="8 9">
    <name type="scientific">Sphingomonas panacisoli</name>
    <dbReference type="NCBI Taxonomy" id="1813879"/>
    <lineage>
        <taxon>Bacteria</taxon>
        <taxon>Pseudomonadati</taxon>
        <taxon>Pseudomonadota</taxon>
        <taxon>Alphaproteobacteria</taxon>
        <taxon>Sphingomonadales</taxon>
        <taxon>Sphingomonadaceae</taxon>
        <taxon>Sphingomonas</taxon>
    </lineage>
</organism>
<evidence type="ECO:0000256" key="5">
    <source>
        <dbReference type="ARBA" id="ARBA00022825"/>
    </source>
</evidence>
<keyword evidence="4" id="KW-0378">Hydrolase</keyword>
<evidence type="ECO:0000256" key="2">
    <source>
        <dbReference type="ARBA" id="ARBA00022645"/>
    </source>
</evidence>
<dbReference type="InterPro" id="IPR027461">
    <property type="entry name" value="Carboxypeptidase_A_C_sf"/>
</dbReference>
<sequence length="279" mass="30394">MKIAVMAPANRVDEHALDAVPALAAEYGVELVIDPQSWASGGGHTWAGPDELRADTFLKYANDPSYHAIWFARGGYGSNRLFPLIFPHLEEAAKRKAYIGYSDMGFLLGALYARKIGKPIHGPMPVDINRKVGGRECAARTLAWLTKGDKSALEPGIIGTGKPAAAFNLSILAAMVGTKWLPDLADHDLLVEEVSEHLYRVDRMMFTVSNATQLAGINSLRVGTITLPDADGQADFGHSPDQIAWHWSKLMKKPYEGRALIGHDANNRVVPFGQVIPKD</sequence>
<dbReference type="Pfam" id="PF02016">
    <property type="entry name" value="Peptidase_S66"/>
    <property type="match status" value="1"/>
</dbReference>
<evidence type="ECO:0000313" key="8">
    <source>
        <dbReference type="EMBL" id="QDZ06605.1"/>
    </source>
</evidence>
<dbReference type="InterPro" id="IPR040449">
    <property type="entry name" value="Peptidase_S66_N"/>
</dbReference>
<evidence type="ECO:0000259" key="6">
    <source>
        <dbReference type="Pfam" id="PF02016"/>
    </source>
</evidence>
<keyword evidence="5" id="KW-0720">Serine protease</keyword>
<keyword evidence="2 8" id="KW-0121">Carboxypeptidase</keyword>
<dbReference type="CDD" id="cd07025">
    <property type="entry name" value="Peptidase_S66"/>
    <property type="match status" value="1"/>
</dbReference>
<protein>
    <submittedName>
        <fullName evidence="8">LD-carboxypeptidase</fullName>
    </submittedName>
</protein>
<dbReference type="SUPFAM" id="SSF141986">
    <property type="entry name" value="LD-carboxypeptidase A C-terminal domain-like"/>
    <property type="match status" value="1"/>
</dbReference>
<dbReference type="InterPro" id="IPR029062">
    <property type="entry name" value="Class_I_gatase-like"/>
</dbReference>
<dbReference type="InterPro" id="IPR027478">
    <property type="entry name" value="LdcA_N"/>
</dbReference>
<dbReference type="SUPFAM" id="SSF52317">
    <property type="entry name" value="Class I glutamine amidotransferase-like"/>
    <property type="match status" value="1"/>
</dbReference>
<dbReference type="InterPro" id="IPR003507">
    <property type="entry name" value="S66_fam"/>
</dbReference>
<evidence type="ECO:0000256" key="1">
    <source>
        <dbReference type="ARBA" id="ARBA00010233"/>
    </source>
</evidence>
<evidence type="ECO:0000313" key="9">
    <source>
        <dbReference type="Proteomes" id="UP000315673"/>
    </source>
</evidence>
<dbReference type="GO" id="GO:0008236">
    <property type="term" value="F:serine-type peptidase activity"/>
    <property type="evidence" value="ECO:0007669"/>
    <property type="project" value="UniProtKB-KW"/>
</dbReference>
<dbReference type="OrthoDB" id="9807329at2"/>
<dbReference type="GO" id="GO:0004180">
    <property type="term" value="F:carboxypeptidase activity"/>
    <property type="evidence" value="ECO:0007669"/>
    <property type="project" value="UniProtKB-KW"/>
</dbReference>
<dbReference type="Gene3D" id="3.50.30.60">
    <property type="entry name" value="LD-carboxypeptidase A C-terminal domain-like"/>
    <property type="match status" value="1"/>
</dbReference>
<dbReference type="Proteomes" id="UP000315673">
    <property type="component" value="Chromosome"/>
</dbReference>
<evidence type="ECO:0000256" key="4">
    <source>
        <dbReference type="ARBA" id="ARBA00022801"/>
    </source>
</evidence>
<accession>A0A5B8LFR8</accession>
<evidence type="ECO:0000256" key="3">
    <source>
        <dbReference type="ARBA" id="ARBA00022670"/>
    </source>
</evidence>
<reference evidence="8 9" key="1">
    <citation type="submission" date="2019-07" db="EMBL/GenBank/DDBJ databases">
        <title>Full genome sequence of Sphingomonas sp. 4R-6-7(HKS19).</title>
        <authorList>
            <person name="Im W.-T."/>
        </authorList>
    </citation>
    <scope>NUCLEOTIDE SEQUENCE [LARGE SCALE GENOMIC DNA]</scope>
    <source>
        <strain evidence="8 9">HKS19</strain>
    </source>
</reference>
<dbReference type="KEGG" id="spai:FPZ24_03225"/>
<gene>
    <name evidence="8" type="ORF">FPZ24_03225</name>
</gene>
<dbReference type="AlphaFoldDB" id="A0A5B8LFR8"/>
<dbReference type="EMBL" id="CP042306">
    <property type="protein sequence ID" value="QDZ06605.1"/>
    <property type="molecule type" value="Genomic_DNA"/>
</dbReference>
<dbReference type="PANTHER" id="PTHR30237">
    <property type="entry name" value="MURAMOYLTETRAPEPTIDE CARBOXYPEPTIDASE"/>
    <property type="match status" value="1"/>
</dbReference>